<gene>
    <name evidence="4" type="ORF">H2200_001911</name>
</gene>
<keyword evidence="2" id="KW-0812">Transmembrane</keyword>
<proteinExistence type="predicted"/>
<dbReference type="PANTHER" id="PTHR34502:SF4">
    <property type="entry name" value="DUF6594 DOMAIN-CONTAINING PROTEIN"/>
    <property type="match status" value="1"/>
</dbReference>
<dbReference type="InterPro" id="IPR046529">
    <property type="entry name" value="DUF6594"/>
</dbReference>
<keyword evidence="2" id="KW-0472">Membrane</keyword>
<protein>
    <recommendedName>
        <fullName evidence="3">DUF6594 domain-containing protein</fullName>
    </recommendedName>
</protein>
<feature type="region of interest" description="Disordered" evidence="1">
    <location>
        <begin position="87"/>
        <end position="108"/>
    </location>
</feature>
<dbReference type="EMBL" id="JAPDRK010000002">
    <property type="protein sequence ID" value="KAJ9615834.1"/>
    <property type="molecule type" value="Genomic_DNA"/>
</dbReference>
<feature type="domain" description="DUF6594" evidence="3">
    <location>
        <begin position="16"/>
        <end position="290"/>
    </location>
</feature>
<dbReference type="AlphaFoldDB" id="A0AA39CPI6"/>
<dbReference type="Proteomes" id="UP001172673">
    <property type="component" value="Unassembled WGS sequence"/>
</dbReference>
<evidence type="ECO:0000313" key="5">
    <source>
        <dbReference type="Proteomes" id="UP001172673"/>
    </source>
</evidence>
<comment type="caution">
    <text evidence="4">The sequence shown here is derived from an EMBL/GenBank/DDBJ whole genome shotgun (WGS) entry which is preliminary data.</text>
</comment>
<dbReference type="Pfam" id="PF20237">
    <property type="entry name" value="DUF6594"/>
    <property type="match status" value="1"/>
</dbReference>
<evidence type="ECO:0000256" key="2">
    <source>
        <dbReference type="SAM" id="Phobius"/>
    </source>
</evidence>
<keyword evidence="2" id="KW-1133">Transmembrane helix</keyword>
<evidence type="ECO:0000256" key="1">
    <source>
        <dbReference type="SAM" id="MobiDB-lite"/>
    </source>
</evidence>
<feature type="transmembrane region" description="Helical" evidence="2">
    <location>
        <begin position="224"/>
        <end position="245"/>
    </location>
</feature>
<evidence type="ECO:0000313" key="4">
    <source>
        <dbReference type="EMBL" id="KAJ9615834.1"/>
    </source>
</evidence>
<feature type="transmembrane region" description="Helical" evidence="2">
    <location>
        <begin position="278"/>
        <end position="297"/>
    </location>
</feature>
<organism evidence="4 5">
    <name type="scientific">Cladophialophora chaetospira</name>
    <dbReference type="NCBI Taxonomy" id="386627"/>
    <lineage>
        <taxon>Eukaryota</taxon>
        <taxon>Fungi</taxon>
        <taxon>Dikarya</taxon>
        <taxon>Ascomycota</taxon>
        <taxon>Pezizomycotina</taxon>
        <taxon>Eurotiomycetes</taxon>
        <taxon>Chaetothyriomycetidae</taxon>
        <taxon>Chaetothyriales</taxon>
        <taxon>Herpotrichiellaceae</taxon>
        <taxon>Cladophialophora</taxon>
    </lineage>
</organism>
<feature type="transmembrane region" description="Helical" evidence="2">
    <location>
        <begin position="251"/>
        <end position="271"/>
    </location>
</feature>
<evidence type="ECO:0000259" key="3">
    <source>
        <dbReference type="Pfam" id="PF20237"/>
    </source>
</evidence>
<name>A0AA39CPI6_9EURO</name>
<keyword evidence="5" id="KW-1185">Reference proteome</keyword>
<reference evidence="4" key="1">
    <citation type="submission" date="2022-10" db="EMBL/GenBank/DDBJ databases">
        <title>Culturing micro-colonial fungi from biological soil crusts in the Mojave desert and describing Neophaeococcomyces mojavensis, and introducing the new genera and species Taxawa tesnikishii.</title>
        <authorList>
            <person name="Kurbessoian T."/>
            <person name="Stajich J.E."/>
        </authorList>
    </citation>
    <scope>NUCLEOTIDE SEQUENCE</scope>
    <source>
        <strain evidence="4">TK_41</strain>
    </source>
</reference>
<dbReference type="PANTHER" id="PTHR34502">
    <property type="entry name" value="DUF6594 DOMAIN-CONTAINING PROTEIN-RELATED"/>
    <property type="match status" value="1"/>
</dbReference>
<accession>A0AA39CPI6</accession>
<sequence>MTQDLEKQIGQVMNGYPSLASFVAYDQSQHSTSIFRRFDNLSARNLLHLQSQVAELEARQRCLDEEDFAADDDLTIARCRDWGQLMSASTMEPETGANRAQKDEDNRQRHAAQVRIELAKDIQAKLAEYQQALINQATLLAMRPPTKHDYSVFRQYFDHSLLPNNTRVYKMLQGNSGALYDDLGDLDDRILRFLREWLPWIFNSKKVAGTTLGYASDEWMRRTAAVVSILTAAGLLYGAILHFYYVRQPHIILGMIAGYTTAFAVAVGLLTNAKRSEVFAACAAYAAVIVVFISNPLDRTNTVDGG</sequence>